<sequence>MNDLPTLTELKVLAAIATHRSFRKAADELELAPSTLSHMMSGLEARLGTRLLNRTTRSVSPTQAGERLVERLRPILQDLYGALAEVDASRDHPRGTLRITASETVSLLLLRTVIPVFLSRFPEMAVDLVAEPAFVDIVAEGFDAGFRLGEEVPRDMVGVRFGGASRMLAVSSPSYLEGRDLPRTPDDLSAHHCIRTRTPNGRSCKWEFERHGQVVVIDVPGALILNRAELMTEAAIRGLGIAFVPELVARHHLEAGVLTSLLEDWCPPYPGVFLYYPGHRHVPAGLRAFIDVLKAYPEGSVSVGAPRPLSA</sequence>
<dbReference type="InterPro" id="IPR000847">
    <property type="entry name" value="LysR_HTH_N"/>
</dbReference>
<dbReference type="PANTHER" id="PTHR30537">
    <property type="entry name" value="HTH-TYPE TRANSCRIPTIONAL REGULATOR"/>
    <property type="match status" value="1"/>
</dbReference>
<keyword evidence="7" id="KW-1185">Reference proteome</keyword>
<gene>
    <name evidence="6" type="ORF">GCM10007890_50810</name>
</gene>
<dbReference type="PANTHER" id="PTHR30537:SF1">
    <property type="entry name" value="HTH-TYPE TRANSCRIPTIONAL REGULATOR PGRR"/>
    <property type="match status" value="1"/>
</dbReference>
<feature type="domain" description="HTH lysR-type" evidence="5">
    <location>
        <begin position="5"/>
        <end position="62"/>
    </location>
</feature>
<dbReference type="Pfam" id="PF00126">
    <property type="entry name" value="HTH_1"/>
    <property type="match status" value="1"/>
</dbReference>
<dbReference type="FunFam" id="1.10.10.10:FF:000001">
    <property type="entry name" value="LysR family transcriptional regulator"/>
    <property type="match status" value="1"/>
</dbReference>
<dbReference type="GO" id="GO:0003700">
    <property type="term" value="F:DNA-binding transcription factor activity"/>
    <property type="evidence" value="ECO:0007669"/>
    <property type="project" value="InterPro"/>
</dbReference>
<dbReference type="InterPro" id="IPR005119">
    <property type="entry name" value="LysR_subst-bd"/>
</dbReference>
<dbReference type="SUPFAM" id="SSF53850">
    <property type="entry name" value="Periplasmic binding protein-like II"/>
    <property type="match status" value="1"/>
</dbReference>
<dbReference type="EMBL" id="BSPL01000024">
    <property type="protein sequence ID" value="GLS73066.1"/>
    <property type="molecule type" value="Genomic_DNA"/>
</dbReference>
<dbReference type="InterPro" id="IPR036390">
    <property type="entry name" value="WH_DNA-bd_sf"/>
</dbReference>
<proteinExistence type="inferred from homology"/>
<dbReference type="SUPFAM" id="SSF46785">
    <property type="entry name" value="Winged helix' DNA-binding domain"/>
    <property type="match status" value="1"/>
</dbReference>
<evidence type="ECO:0000313" key="6">
    <source>
        <dbReference type="EMBL" id="GLS73066.1"/>
    </source>
</evidence>
<dbReference type="PROSITE" id="PS50931">
    <property type="entry name" value="HTH_LYSR"/>
    <property type="match status" value="1"/>
</dbReference>
<dbReference type="CDD" id="cd08474">
    <property type="entry name" value="PBP2_CrgA_like_5"/>
    <property type="match status" value="1"/>
</dbReference>
<dbReference type="Gene3D" id="1.10.10.10">
    <property type="entry name" value="Winged helix-like DNA-binding domain superfamily/Winged helix DNA-binding domain"/>
    <property type="match status" value="1"/>
</dbReference>
<evidence type="ECO:0000256" key="4">
    <source>
        <dbReference type="ARBA" id="ARBA00023163"/>
    </source>
</evidence>
<dbReference type="GO" id="GO:0006351">
    <property type="term" value="P:DNA-templated transcription"/>
    <property type="evidence" value="ECO:0007669"/>
    <property type="project" value="TreeGrafter"/>
</dbReference>
<dbReference type="Gene3D" id="3.40.190.290">
    <property type="match status" value="1"/>
</dbReference>
<keyword evidence="2" id="KW-0805">Transcription regulation</keyword>
<keyword evidence="4" id="KW-0804">Transcription</keyword>
<dbReference type="InterPro" id="IPR058163">
    <property type="entry name" value="LysR-type_TF_proteobact-type"/>
</dbReference>
<dbReference type="RefSeq" id="WP_238196207.1">
    <property type="nucleotide sequence ID" value="NZ_BPQZ01000009.1"/>
</dbReference>
<keyword evidence="3" id="KW-0238">DNA-binding</keyword>
<protein>
    <submittedName>
        <fullName evidence="6">Transcriptional regulator</fullName>
    </submittedName>
</protein>
<comment type="caution">
    <text evidence="6">The sequence shown here is derived from an EMBL/GenBank/DDBJ whole genome shotgun (WGS) entry which is preliminary data.</text>
</comment>
<evidence type="ECO:0000259" key="5">
    <source>
        <dbReference type="PROSITE" id="PS50931"/>
    </source>
</evidence>
<dbReference type="AlphaFoldDB" id="A0AA37TPP5"/>
<organism evidence="6 7">
    <name type="scientific">Methylobacterium tardum</name>
    <dbReference type="NCBI Taxonomy" id="374432"/>
    <lineage>
        <taxon>Bacteria</taxon>
        <taxon>Pseudomonadati</taxon>
        <taxon>Pseudomonadota</taxon>
        <taxon>Alphaproteobacteria</taxon>
        <taxon>Hyphomicrobiales</taxon>
        <taxon>Methylobacteriaceae</taxon>
        <taxon>Methylobacterium</taxon>
    </lineage>
</organism>
<comment type="similarity">
    <text evidence="1">Belongs to the LysR transcriptional regulatory family.</text>
</comment>
<reference evidence="7" key="1">
    <citation type="journal article" date="2019" name="Int. J. Syst. Evol. Microbiol.">
        <title>The Global Catalogue of Microorganisms (GCM) 10K type strain sequencing project: providing services to taxonomists for standard genome sequencing and annotation.</title>
        <authorList>
            <consortium name="The Broad Institute Genomics Platform"/>
            <consortium name="The Broad Institute Genome Sequencing Center for Infectious Disease"/>
            <person name="Wu L."/>
            <person name="Ma J."/>
        </authorList>
    </citation>
    <scope>NUCLEOTIDE SEQUENCE [LARGE SCALE GENOMIC DNA]</scope>
    <source>
        <strain evidence="7">NBRC 103632</strain>
    </source>
</reference>
<dbReference type="Proteomes" id="UP001157440">
    <property type="component" value="Unassembled WGS sequence"/>
</dbReference>
<evidence type="ECO:0000256" key="1">
    <source>
        <dbReference type="ARBA" id="ARBA00009437"/>
    </source>
</evidence>
<evidence type="ECO:0000313" key="7">
    <source>
        <dbReference type="Proteomes" id="UP001157440"/>
    </source>
</evidence>
<evidence type="ECO:0000256" key="3">
    <source>
        <dbReference type="ARBA" id="ARBA00023125"/>
    </source>
</evidence>
<accession>A0AA37TPP5</accession>
<name>A0AA37TPP5_9HYPH</name>
<dbReference type="InterPro" id="IPR036388">
    <property type="entry name" value="WH-like_DNA-bd_sf"/>
</dbReference>
<evidence type="ECO:0000256" key="2">
    <source>
        <dbReference type="ARBA" id="ARBA00023015"/>
    </source>
</evidence>
<dbReference type="Pfam" id="PF03466">
    <property type="entry name" value="LysR_substrate"/>
    <property type="match status" value="1"/>
</dbReference>
<dbReference type="GO" id="GO:0043565">
    <property type="term" value="F:sequence-specific DNA binding"/>
    <property type="evidence" value="ECO:0007669"/>
    <property type="project" value="TreeGrafter"/>
</dbReference>